<dbReference type="AlphaFoldDB" id="A0A5B0AQF9"/>
<dbReference type="NCBIfam" id="TIGR02210">
    <property type="entry name" value="rodA_shape"/>
    <property type="match status" value="1"/>
</dbReference>
<accession>A0A5B0AQF9</accession>
<evidence type="ECO:0000313" key="11">
    <source>
        <dbReference type="Proteomes" id="UP000324965"/>
    </source>
</evidence>
<keyword evidence="4" id="KW-0133">Cell shape</keyword>
<evidence type="ECO:0000256" key="8">
    <source>
        <dbReference type="ARBA" id="ARBA00049902"/>
    </source>
</evidence>
<proteinExistence type="predicted"/>
<feature type="transmembrane region" description="Helical" evidence="9">
    <location>
        <begin position="178"/>
        <end position="207"/>
    </location>
</feature>
<evidence type="ECO:0000256" key="3">
    <source>
        <dbReference type="ARBA" id="ARBA00022692"/>
    </source>
</evidence>
<feature type="transmembrane region" description="Helical" evidence="9">
    <location>
        <begin position="304"/>
        <end position="321"/>
    </location>
</feature>
<dbReference type="InterPro" id="IPR001182">
    <property type="entry name" value="FtsW/RodA"/>
</dbReference>
<dbReference type="EC" id="2.4.99.28" evidence="7"/>
<dbReference type="GO" id="GO:0008955">
    <property type="term" value="F:peptidoglycan glycosyltransferase activity"/>
    <property type="evidence" value="ECO:0007669"/>
    <property type="project" value="UniProtKB-EC"/>
</dbReference>
<dbReference type="PANTHER" id="PTHR30474">
    <property type="entry name" value="CELL CYCLE PROTEIN"/>
    <property type="match status" value="1"/>
</dbReference>
<feature type="transmembrane region" description="Helical" evidence="9">
    <location>
        <begin position="34"/>
        <end position="55"/>
    </location>
</feature>
<comment type="catalytic activity">
    <reaction evidence="8">
        <text>[GlcNAc-(1-&gt;4)-Mur2Ac(oyl-L-Ala-gamma-D-Glu-L-Lys-D-Ala-D-Ala)](n)-di-trans,octa-cis-undecaprenyl diphosphate + beta-D-GlcNAc-(1-&gt;4)-Mur2Ac(oyl-L-Ala-gamma-D-Glu-L-Lys-D-Ala-D-Ala)-di-trans,octa-cis-undecaprenyl diphosphate = [GlcNAc-(1-&gt;4)-Mur2Ac(oyl-L-Ala-gamma-D-Glu-L-Lys-D-Ala-D-Ala)](n+1)-di-trans,octa-cis-undecaprenyl diphosphate + di-trans,octa-cis-undecaprenyl diphosphate + H(+)</text>
        <dbReference type="Rhea" id="RHEA:23708"/>
        <dbReference type="Rhea" id="RHEA-COMP:9602"/>
        <dbReference type="Rhea" id="RHEA-COMP:9603"/>
        <dbReference type="ChEBI" id="CHEBI:15378"/>
        <dbReference type="ChEBI" id="CHEBI:58405"/>
        <dbReference type="ChEBI" id="CHEBI:60033"/>
        <dbReference type="ChEBI" id="CHEBI:78435"/>
        <dbReference type="EC" id="2.4.99.28"/>
    </reaction>
</comment>
<organism evidence="10 11">
    <name type="scientific">Streptomyces apricus</name>
    <dbReference type="NCBI Taxonomy" id="1828112"/>
    <lineage>
        <taxon>Bacteria</taxon>
        <taxon>Bacillati</taxon>
        <taxon>Actinomycetota</taxon>
        <taxon>Actinomycetes</taxon>
        <taxon>Kitasatosporales</taxon>
        <taxon>Streptomycetaceae</taxon>
        <taxon>Streptomyces</taxon>
    </lineage>
</organism>
<dbReference type="InterPro" id="IPR011923">
    <property type="entry name" value="RodA/MrdB"/>
</dbReference>
<feature type="transmembrane region" description="Helical" evidence="9">
    <location>
        <begin position="371"/>
        <end position="388"/>
    </location>
</feature>
<dbReference type="GO" id="GO:0008360">
    <property type="term" value="P:regulation of cell shape"/>
    <property type="evidence" value="ECO:0007669"/>
    <property type="project" value="UniProtKB-KW"/>
</dbReference>
<name>A0A5B0AQF9_9ACTN</name>
<keyword evidence="6 9" id="KW-0472">Membrane</keyword>
<dbReference type="GO" id="GO:0032153">
    <property type="term" value="C:cell division site"/>
    <property type="evidence" value="ECO:0007669"/>
    <property type="project" value="TreeGrafter"/>
</dbReference>
<evidence type="ECO:0000313" key="10">
    <source>
        <dbReference type="EMBL" id="KAA0932233.1"/>
    </source>
</evidence>
<feature type="transmembrane region" description="Helical" evidence="9">
    <location>
        <begin position="333"/>
        <end position="351"/>
    </location>
</feature>
<dbReference type="Proteomes" id="UP000324965">
    <property type="component" value="Unassembled WGS sequence"/>
</dbReference>
<evidence type="ECO:0000256" key="7">
    <source>
        <dbReference type="ARBA" id="ARBA00044770"/>
    </source>
</evidence>
<gene>
    <name evidence="10" type="primary">rodA</name>
    <name evidence="10" type="ORF">FGF04_25965</name>
</gene>
<dbReference type="PROSITE" id="PS00428">
    <property type="entry name" value="FTSW_RODA_SPOVE"/>
    <property type="match status" value="1"/>
</dbReference>
<dbReference type="PANTHER" id="PTHR30474:SF14">
    <property type="entry name" value="CELL CYCLE PROTEIN"/>
    <property type="match status" value="1"/>
</dbReference>
<dbReference type="OrthoDB" id="9768187at2"/>
<evidence type="ECO:0000256" key="6">
    <source>
        <dbReference type="ARBA" id="ARBA00023136"/>
    </source>
</evidence>
<feature type="transmembrane region" description="Helical" evidence="9">
    <location>
        <begin position="141"/>
        <end position="158"/>
    </location>
</feature>
<dbReference type="GO" id="GO:0015648">
    <property type="term" value="F:lipid-linked peptidoglycan transporter activity"/>
    <property type="evidence" value="ECO:0007669"/>
    <property type="project" value="TreeGrafter"/>
</dbReference>
<evidence type="ECO:0000256" key="5">
    <source>
        <dbReference type="ARBA" id="ARBA00022989"/>
    </source>
</evidence>
<dbReference type="GO" id="GO:0005886">
    <property type="term" value="C:plasma membrane"/>
    <property type="evidence" value="ECO:0007669"/>
    <property type="project" value="TreeGrafter"/>
</dbReference>
<keyword evidence="5 9" id="KW-1133">Transmembrane helix</keyword>
<comment type="pathway">
    <text evidence="2">Cell wall biogenesis; peptidoglycan biosynthesis.</text>
</comment>
<keyword evidence="3 9" id="KW-0812">Transmembrane</keyword>
<evidence type="ECO:0000256" key="2">
    <source>
        <dbReference type="ARBA" id="ARBA00004752"/>
    </source>
</evidence>
<evidence type="ECO:0000256" key="9">
    <source>
        <dbReference type="SAM" id="Phobius"/>
    </source>
</evidence>
<feature type="transmembrane region" description="Helical" evidence="9">
    <location>
        <begin position="101"/>
        <end position="129"/>
    </location>
</feature>
<feature type="transmembrane region" description="Helical" evidence="9">
    <location>
        <begin position="67"/>
        <end position="89"/>
    </location>
</feature>
<dbReference type="InterPro" id="IPR018365">
    <property type="entry name" value="Cell_cycle_FtsW-rel_CS"/>
</dbReference>
<comment type="subcellular location">
    <subcellularLocation>
        <location evidence="1">Membrane</location>
        <topology evidence="1">Multi-pass membrane protein</topology>
    </subcellularLocation>
</comment>
<comment type="caution">
    <text evidence="10">The sequence shown here is derived from an EMBL/GenBank/DDBJ whole genome shotgun (WGS) entry which is preliminary data.</text>
</comment>
<dbReference type="EMBL" id="VDFC01000046">
    <property type="protein sequence ID" value="KAA0932233.1"/>
    <property type="molecule type" value="Genomic_DNA"/>
</dbReference>
<evidence type="ECO:0000256" key="4">
    <source>
        <dbReference type="ARBA" id="ARBA00022960"/>
    </source>
</evidence>
<evidence type="ECO:0000256" key="1">
    <source>
        <dbReference type="ARBA" id="ARBA00004141"/>
    </source>
</evidence>
<dbReference type="RefSeq" id="WP_149513651.1">
    <property type="nucleotide sequence ID" value="NZ_VDFC01000046.1"/>
</dbReference>
<dbReference type="Pfam" id="PF01098">
    <property type="entry name" value="FTSW_RODA_SPOVE"/>
    <property type="match status" value="1"/>
</dbReference>
<reference evidence="10 11" key="1">
    <citation type="submission" date="2019-05" db="EMBL/GenBank/DDBJ databases">
        <authorList>
            <person name="Hariharan J."/>
            <person name="Choudoir M.J."/>
            <person name="Diebold P."/>
            <person name="Panke-Buisse K."/>
            <person name="Buckley D.H."/>
        </authorList>
    </citation>
    <scope>NUCLEOTIDE SEQUENCE [LARGE SCALE GENOMIC DNA]</scope>
    <source>
        <strain evidence="10 11">SUN51</strain>
    </source>
</reference>
<keyword evidence="11" id="KW-1185">Reference proteome</keyword>
<dbReference type="GO" id="GO:0051301">
    <property type="term" value="P:cell division"/>
    <property type="evidence" value="ECO:0007669"/>
    <property type="project" value="InterPro"/>
</dbReference>
<protein>
    <recommendedName>
        <fullName evidence="7">peptidoglycan glycosyltransferase</fullName>
        <ecNumber evidence="7">2.4.99.28</ecNumber>
    </recommendedName>
</protein>
<sequence length="399" mass="42295">MTGANGFSVSGYGPERAGWTRVFARDSLARRLDWPILFSALALSFIGAALVYSATRNRTELNQGDPYYFLFRHLLNTGIGFALMIGTVWLGHRTLRTAVPILYGLSVFLVLLVLTPLGATINGAHAWIVIGGGFSLQPSEFVKITIILGMAMLLAARVDAGDKPHPDHRTVVQALGLAVVPILVVLLMPDLGSVMVMVIIVLGVLLASGASNRWIFGLIGAGALGAVAVWQLKVLDEYQIARFAAFANPALDPAGVGYNTNQARIAIGSGGLFGTGLGKGSQTTGQFVPEQQTDFVFTVAGEELGFVGAGLILVLLGVVLWRACRIARETTELYGTIVAAGIIAWFAFQSFENVGMTLGIMPVAGLPLPFVSYGGSSMFAVWVAVGLLQSIRVQRPMSA</sequence>
<feature type="transmembrane region" description="Helical" evidence="9">
    <location>
        <begin position="214"/>
        <end position="232"/>
    </location>
</feature>